<dbReference type="GO" id="GO:0005783">
    <property type="term" value="C:endoplasmic reticulum"/>
    <property type="evidence" value="ECO:0007669"/>
    <property type="project" value="UniProtKB-SubCell"/>
</dbReference>
<evidence type="ECO:0000313" key="10">
    <source>
        <dbReference type="Ensembl" id="ENSPTXP00000004211.1"/>
    </source>
</evidence>
<keyword evidence="11" id="KW-1185">Reference proteome</keyword>
<dbReference type="InterPro" id="IPR011992">
    <property type="entry name" value="EF-hand-dom_pair"/>
</dbReference>
<feature type="domain" description="EF-hand" evidence="9">
    <location>
        <begin position="216"/>
        <end position="251"/>
    </location>
</feature>
<dbReference type="SMART" id="SM00054">
    <property type="entry name" value="EFh"/>
    <property type="match status" value="3"/>
</dbReference>
<dbReference type="GO" id="GO:0043010">
    <property type="term" value="P:camera-type eye development"/>
    <property type="evidence" value="ECO:0007669"/>
    <property type="project" value="Ensembl"/>
</dbReference>
<keyword evidence="3" id="KW-0479">Metal-binding</keyword>
<dbReference type="GeneTree" id="ENSGT01010000222360"/>
<keyword evidence="7" id="KW-0106">Calcium</keyword>
<gene>
    <name evidence="10" type="primary">RCN1</name>
</gene>
<dbReference type="InterPro" id="IPR027241">
    <property type="entry name" value="Rcn1"/>
</dbReference>
<dbReference type="GO" id="GO:0005509">
    <property type="term" value="F:calcium ion binding"/>
    <property type="evidence" value="ECO:0007669"/>
    <property type="project" value="InterPro"/>
</dbReference>
<dbReference type="RefSeq" id="XP_026561828.1">
    <property type="nucleotide sequence ID" value="XM_026706043.1"/>
</dbReference>
<proteinExistence type="inferred from homology"/>
<comment type="similarity">
    <text evidence="2">Belongs to the CREC family.</text>
</comment>
<feature type="domain" description="EF-hand" evidence="9">
    <location>
        <begin position="165"/>
        <end position="200"/>
    </location>
</feature>
<accession>A0A670XXB3</accession>
<dbReference type="FunFam" id="1.10.238.10:FF:000109">
    <property type="entry name" value="calumenin isoform X2"/>
    <property type="match status" value="1"/>
</dbReference>
<dbReference type="FunFam" id="1.10.238.10:FF:000110">
    <property type="entry name" value="calumenin isoform X2"/>
    <property type="match status" value="1"/>
</dbReference>
<dbReference type="FunFam" id="1.10.238.10:FF:000213">
    <property type="entry name" value="Reticulocalbin 1"/>
    <property type="match status" value="1"/>
</dbReference>
<dbReference type="OMA" id="DRPGFQY"/>
<dbReference type="PANTHER" id="PTHR10827:SF17">
    <property type="entry name" value="RETICULOCALBIN-1"/>
    <property type="match status" value="1"/>
</dbReference>
<dbReference type="SUPFAM" id="SSF47473">
    <property type="entry name" value="EF-hand"/>
    <property type="match status" value="2"/>
</dbReference>
<dbReference type="Ensembl" id="ENSPTXT00000004333.1">
    <property type="protein sequence ID" value="ENSPTXP00000004211.1"/>
    <property type="gene ID" value="ENSPTXG00000003114.1"/>
</dbReference>
<keyword evidence="6" id="KW-0256">Endoplasmic reticulum</keyword>
<evidence type="ECO:0000256" key="8">
    <source>
        <dbReference type="SAM" id="MobiDB-lite"/>
    </source>
</evidence>
<dbReference type="CDD" id="cd16229">
    <property type="entry name" value="EFh_CREC_RCN1"/>
    <property type="match status" value="1"/>
</dbReference>
<dbReference type="InterPro" id="IPR018247">
    <property type="entry name" value="EF_Hand_1_Ca_BS"/>
</dbReference>
<dbReference type="Pfam" id="PF13202">
    <property type="entry name" value="EF-hand_5"/>
    <property type="match status" value="1"/>
</dbReference>
<sequence>MSAWRERGESRWTGRQPKQKTRVRLYQVKEVPSRRVSETRKFHRRQTALGPEEAMSLGTTSSSLTVGLMLVLCIQRSFGVPTFRKERAIRLDPELGNRQHEENQSFQYDHEAFLGKDDAKTFDQLSPQESQERLGKIVDRIDDDKDGFITTEELKNWIKRVQKRYIFENVAKVWKDYDLNKDNKISWEEYKQASYGYYLEHSKEFQDVTEQHNFKKMLPRDERRFKQADLDGDLEATREEFTAFLHPEEFEHMKDIVVLETLEDIDKNEDGFVDQDEYIADMFAHEDGGPEPDWVVTEREQFADFRDLNKDGKMDKEEIRHWILPKDYDHAQAEARHLVYESDADKDQKLTKQEILDNWNMFVGSQATNYGEDLTKNHDEL</sequence>
<evidence type="ECO:0000256" key="7">
    <source>
        <dbReference type="ARBA" id="ARBA00022837"/>
    </source>
</evidence>
<dbReference type="KEGG" id="ptex:113439950"/>
<dbReference type="CTD" id="5954"/>
<evidence type="ECO:0000259" key="9">
    <source>
        <dbReference type="PROSITE" id="PS50222"/>
    </source>
</evidence>
<feature type="compositionally biased region" description="Basic and acidic residues" evidence="8">
    <location>
        <begin position="1"/>
        <end position="12"/>
    </location>
</feature>
<dbReference type="PANTHER" id="PTHR10827">
    <property type="entry name" value="RETICULOCALBIN"/>
    <property type="match status" value="1"/>
</dbReference>
<dbReference type="Pfam" id="PF13499">
    <property type="entry name" value="EF-hand_7"/>
    <property type="match status" value="1"/>
</dbReference>
<reference evidence="10" key="2">
    <citation type="submission" date="2025-09" db="UniProtKB">
        <authorList>
            <consortium name="Ensembl"/>
        </authorList>
    </citation>
    <scope>IDENTIFICATION</scope>
</reference>
<feature type="region of interest" description="Disordered" evidence="8">
    <location>
        <begin position="1"/>
        <end position="21"/>
    </location>
</feature>
<name>A0A670XXB3_PSETE</name>
<dbReference type="AlphaFoldDB" id="A0A670XXB3"/>
<evidence type="ECO:0000313" key="11">
    <source>
        <dbReference type="Proteomes" id="UP000472273"/>
    </source>
</evidence>
<feature type="domain" description="EF-hand" evidence="9">
    <location>
        <begin position="129"/>
        <end position="164"/>
    </location>
</feature>
<keyword evidence="4" id="KW-0732">Signal</keyword>
<feature type="domain" description="EF-hand" evidence="9">
    <location>
        <begin position="253"/>
        <end position="288"/>
    </location>
</feature>
<protein>
    <submittedName>
        <fullName evidence="10">Reticulocalbin 1</fullName>
    </submittedName>
</protein>
<keyword evidence="5" id="KW-0677">Repeat</keyword>
<dbReference type="Gene3D" id="1.10.238.10">
    <property type="entry name" value="EF-hand"/>
    <property type="match status" value="3"/>
</dbReference>
<organism evidence="10 11">
    <name type="scientific">Pseudonaja textilis</name>
    <name type="common">Eastern brown snake</name>
    <dbReference type="NCBI Taxonomy" id="8673"/>
    <lineage>
        <taxon>Eukaryota</taxon>
        <taxon>Metazoa</taxon>
        <taxon>Chordata</taxon>
        <taxon>Craniata</taxon>
        <taxon>Vertebrata</taxon>
        <taxon>Euteleostomi</taxon>
        <taxon>Lepidosauria</taxon>
        <taxon>Squamata</taxon>
        <taxon>Bifurcata</taxon>
        <taxon>Unidentata</taxon>
        <taxon>Episquamata</taxon>
        <taxon>Toxicofera</taxon>
        <taxon>Serpentes</taxon>
        <taxon>Colubroidea</taxon>
        <taxon>Elapidae</taxon>
        <taxon>Hydrophiinae</taxon>
        <taxon>Pseudonaja</taxon>
    </lineage>
</organism>
<evidence type="ECO:0000256" key="5">
    <source>
        <dbReference type="ARBA" id="ARBA00022737"/>
    </source>
</evidence>
<dbReference type="PROSITE" id="PS00018">
    <property type="entry name" value="EF_HAND_1"/>
    <property type="match status" value="5"/>
</dbReference>
<evidence type="ECO:0000256" key="2">
    <source>
        <dbReference type="ARBA" id="ARBA00006431"/>
    </source>
</evidence>
<evidence type="ECO:0000256" key="3">
    <source>
        <dbReference type="ARBA" id="ARBA00022723"/>
    </source>
</evidence>
<comment type="subcellular location">
    <subcellularLocation>
        <location evidence="1">Endoplasmic reticulum</location>
    </subcellularLocation>
</comment>
<evidence type="ECO:0000256" key="6">
    <source>
        <dbReference type="ARBA" id="ARBA00022824"/>
    </source>
</evidence>
<dbReference type="Proteomes" id="UP000472273">
    <property type="component" value="Unplaced"/>
</dbReference>
<dbReference type="OrthoDB" id="293868at2759"/>
<evidence type="ECO:0000256" key="4">
    <source>
        <dbReference type="ARBA" id="ARBA00022729"/>
    </source>
</evidence>
<dbReference type="GeneID" id="113439950"/>
<reference evidence="10" key="1">
    <citation type="submission" date="2025-08" db="UniProtKB">
        <authorList>
            <consortium name="Ensembl"/>
        </authorList>
    </citation>
    <scope>IDENTIFICATION</scope>
</reference>
<dbReference type="InterPro" id="IPR002048">
    <property type="entry name" value="EF_hand_dom"/>
</dbReference>
<dbReference type="PROSITE" id="PS50222">
    <property type="entry name" value="EF_HAND_2"/>
    <property type="match status" value="4"/>
</dbReference>
<evidence type="ECO:0000256" key="1">
    <source>
        <dbReference type="ARBA" id="ARBA00004240"/>
    </source>
</evidence>